<feature type="compositionally biased region" description="Basic and acidic residues" evidence="1">
    <location>
        <begin position="118"/>
        <end position="141"/>
    </location>
</feature>
<evidence type="ECO:0000313" key="2">
    <source>
        <dbReference type="EMBL" id="KAK3849910.1"/>
    </source>
</evidence>
<gene>
    <name evidence="2" type="ORF">Pcinc_043354</name>
</gene>
<protein>
    <submittedName>
        <fullName evidence="2">Uncharacterized protein</fullName>
    </submittedName>
</protein>
<evidence type="ECO:0000313" key="3">
    <source>
        <dbReference type="Proteomes" id="UP001286313"/>
    </source>
</evidence>
<reference evidence="2" key="1">
    <citation type="submission" date="2023-10" db="EMBL/GenBank/DDBJ databases">
        <title>Genome assemblies of two species of porcelain crab, Petrolisthes cinctipes and Petrolisthes manimaculis (Anomura: Porcellanidae).</title>
        <authorList>
            <person name="Angst P."/>
        </authorList>
    </citation>
    <scope>NUCLEOTIDE SEQUENCE</scope>
    <source>
        <strain evidence="2">PB745_01</strain>
        <tissue evidence="2">Gill</tissue>
    </source>
</reference>
<feature type="region of interest" description="Disordered" evidence="1">
    <location>
        <begin position="111"/>
        <end position="141"/>
    </location>
</feature>
<name>A0AAE1BJA6_PETCI</name>
<proteinExistence type="predicted"/>
<comment type="caution">
    <text evidence="2">The sequence shown here is derived from an EMBL/GenBank/DDBJ whole genome shotgun (WGS) entry which is preliminary data.</text>
</comment>
<organism evidence="2 3">
    <name type="scientific">Petrolisthes cinctipes</name>
    <name type="common">Flat porcelain crab</name>
    <dbReference type="NCBI Taxonomy" id="88211"/>
    <lineage>
        <taxon>Eukaryota</taxon>
        <taxon>Metazoa</taxon>
        <taxon>Ecdysozoa</taxon>
        <taxon>Arthropoda</taxon>
        <taxon>Crustacea</taxon>
        <taxon>Multicrustacea</taxon>
        <taxon>Malacostraca</taxon>
        <taxon>Eumalacostraca</taxon>
        <taxon>Eucarida</taxon>
        <taxon>Decapoda</taxon>
        <taxon>Pleocyemata</taxon>
        <taxon>Anomura</taxon>
        <taxon>Galatheoidea</taxon>
        <taxon>Porcellanidae</taxon>
        <taxon>Petrolisthes</taxon>
    </lineage>
</organism>
<dbReference type="Proteomes" id="UP001286313">
    <property type="component" value="Unassembled WGS sequence"/>
</dbReference>
<sequence>MKCFGIPTYCTTTPRLFPTLTIHASRPLPLITSPVHHLPRQYTSSPATCLTQLPYASPYIKSLTSTNSLPSSPLHAYCILPHPYLTPPPPIYLTPTSPLHHLPDLSITLHHLPSSPHDPSRDTSALRHSSGEARRPGKLSE</sequence>
<dbReference type="AlphaFoldDB" id="A0AAE1BJA6"/>
<accession>A0AAE1BJA6</accession>
<evidence type="ECO:0000256" key="1">
    <source>
        <dbReference type="SAM" id="MobiDB-lite"/>
    </source>
</evidence>
<dbReference type="EMBL" id="JAWQEG010008639">
    <property type="protein sequence ID" value="KAK3849910.1"/>
    <property type="molecule type" value="Genomic_DNA"/>
</dbReference>
<keyword evidence="3" id="KW-1185">Reference proteome</keyword>